<dbReference type="InterPro" id="IPR000772">
    <property type="entry name" value="Ricin_B_lectin"/>
</dbReference>
<keyword evidence="3" id="KW-1185">Reference proteome</keyword>
<protein>
    <recommendedName>
        <fullName evidence="1">Ricin B lectin domain-containing protein</fullName>
    </recommendedName>
</protein>
<dbReference type="InterPro" id="IPR035992">
    <property type="entry name" value="Ricin_B-like_lectins"/>
</dbReference>
<accession>A0A431TLL0</accession>
<sequence>MSGTPERIPETGGTMSITEENTAEAAAGVLDSQDLGPHVIQQLLPTRYVLDVDGGSTKEGTAVISWTRKSDKGSTNQQWMFVPAGGNNPGWWYLQTNMGTGLVMTVVPKGIVPVPPPTPIVMMRKGAVADSSLQLWCLLPTEKLGYWYIQNKSGASNSATPMILTLDGDKTAARAVLGAISFTGFETQAWGFAPA</sequence>
<dbReference type="Gene3D" id="2.80.10.50">
    <property type="match status" value="1"/>
</dbReference>
<evidence type="ECO:0000313" key="2">
    <source>
        <dbReference type="EMBL" id="RTQ34564.1"/>
    </source>
</evidence>
<evidence type="ECO:0000259" key="1">
    <source>
        <dbReference type="Pfam" id="PF14200"/>
    </source>
</evidence>
<organism evidence="2 3">
    <name type="scientific">Variovorax gossypii</name>
    <dbReference type="NCBI Taxonomy" id="1679495"/>
    <lineage>
        <taxon>Bacteria</taxon>
        <taxon>Pseudomonadati</taxon>
        <taxon>Pseudomonadota</taxon>
        <taxon>Betaproteobacteria</taxon>
        <taxon>Burkholderiales</taxon>
        <taxon>Comamonadaceae</taxon>
        <taxon>Variovorax</taxon>
    </lineage>
</organism>
<reference evidence="2 3" key="1">
    <citation type="submission" date="2018-12" db="EMBL/GenBank/DDBJ databases">
        <title>The genome of Variovorax gossypii DSM 100435.</title>
        <authorList>
            <person name="Gao J."/>
            <person name="Sun J."/>
        </authorList>
    </citation>
    <scope>NUCLEOTIDE SEQUENCE [LARGE SCALE GENOMIC DNA]</scope>
    <source>
        <strain evidence="2 3">DSM 100435</strain>
    </source>
</reference>
<comment type="caution">
    <text evidence="2">The sequence shown here is derived from an EMBL/GenBank/DDBJ whole genome shotgun (WGS) entry which is preliminary data.</text>
</comment>
<dbReference type="AlphaFoldDB" id="A0A431TLL0"/>
<dbReference type="Pfam" id="PF14200">
    <property type="entry name" value="RicinB_lectin_2"/>
    <property type="match status" value="1"/>
</dbReference>
<dbReference type="PROSITE" id="PS50231">
    <property type="entry name" value="RICIN_B_LECTIN"/>
    <property type="match status" value="1"/>
</dbReference>
<name>A0A431TLL0_9BURK</name>
<dbReference type="EMBL" id="RXOE01000002">
    <property type="protein sequence ID" value="RTQ34564.1"/>
    <property type="molecule type" value="Genomic_DNA"/>
</dbReference>
<proteinExistence type="predicted"/>
<dbReference type="CDD" id="cd00161">
    <property type="entry name" value="beta-trefoil_Ricin-like"/>
    <property type="match status" value="1"/>
</dbReference>
<dbReference type="Proteomes" id="UP000267418">
    <property type="component" value="Unassembled WGS sequence"/>
</dbReference>
<evidence type="ECO:0000313" key="3">
    <source>
        <dbReference type="Proteomes" id="UP000267418"/>
    </source>
</evidence>
<gene>
    <name evidence="2" type="ORF">EJP69_09065</name>
</gene>
<feature type="domain" description="Ricin B lectin" evidence="1">
    <location>
        <begin position="47"/>
        <end position="106"/>
    </location>
</feature>
<dbReference type="SUPFAM" id="SSF50370">
    <property type="entry name" value="Ricin B-like lectins"/>
    <property type="match status" value="1"/>
</dbReference>